<feature type="compositionally biased region" description="Polar residues" evidence="2">
    <location>
        <begin position="1"/>
        <end position="13"/>
    </location>
</feature>
<feature type="compositionally biased region" description="Pro residues" evidence="2">
    <location>
        <begin position="29"/>
        <end position="39"/>
    </location>
</feature>
<keyword evidence="1" id="KW-0175">Coiled coil</keyword>
<name>A0AA38NL87_9AGAR</name>
<comment type="caution">
    <text evidence="3">The sequence shown here is derived from an EMBL/GenBank/DDBJ whole genome shotgun (WGS) entry which is preliminary data.</text>
</comment>
<dbReference type="EMBL" id="MU793381">
    <property type="protein sequence ID" value="KAJ3784323.1"/>
    <property type="molecule type" value="Genomic_DNA"/>
</dbReference>
<reference evidence="3" key="1">
    <citation type="submission" date="2022-08" db="EMBL/GenBank/DDBJ databases">
        <authorList>
            <consortium name="DOE Joint Genome Institute"/>
            <person name="Min B."/>
            <person name="Riley R."/>
            <person name="Sierra-Patev S."/>
            <person name="Naranjo-Ortiz M."/>
            <person name="Looney B."/>
            <person name="Konkel Z."/>
            <person name="Slot J.C."/>
            <person name="Sakamoto Y."/>
            <person name="Steenwyk J.L."/>
            <person name="Rokas A."/>
            <person name="Carro J."/>
            <person name="Camarero S."/>
            <person name="Ferreira P."/>
            <person name="Molpeceres G."/>
            <person name="Ruiz-Duenas F.J."/>
            <person name="Serrano A."/>
            <person name="Henrissat B."/>
            <person name="Drula E."/>
            <person name="Hughes K.W."/>
            <person name="Mata J.L."/>
            <person name="Ishikawa N.K."/>
            <person name="Vargas-Isla R."/>
            <person name="Ushijima S."/>
            <person name="Smith C.A."/>
            <person name="Ahrendt S."/>
            <person name="Andreopoulos W."/>
            <person name="He G."/>
            <person name="Labutti K."/>
            <person name="Lipzen A."/>
            <person name="Ng V."/>
            <person name="Sandor L."/>
            <person name="Barry K."/>
            <person name="Martinez A.T."/>
            <person name="Xiao Y."/>
            <person name="Gibbons J.G."/>
            <person name="Terashima K."/>
            <person name="Hibbett D.S."/>
            <person name="Grigoriev I.V."/>
        </authorList>
    </citation>
    <scope>NUCLEOTIDE SEQUENCE</scope>
    <source>
        <strain evidence="3">TFB10291</strain>
    </source>
</reference>
<feature type="coiled-coil region" evidence="1">
    <location>
        <begin position="150"/>
        <end position="181"/>
    </location>
</feature>
<evidence type="ECO:0000313" key="4">
    <source>
        <dbReference type="Proteomes" id="UP001163798"/>
    </source>
</evidence>
<gene>
    <name evidence="3" type="ORF">GGU10DRAFT_358154</name>
</gene>
<accession>A0AA38NL87</accession>
<feature type="region of interest" description="Disordered" evidence="2">
    <location>
        <begin position="1"/>
        <end position="64"/>
    </location>
</feature>
<evidence type="ECO:0000256" key="1">
    <source>
        <dbReference type="SAM" id="Coils"/>
    </source>
</evidence>
<protein>
    <submittedName>
        <fullName evidence="3">Uncharacterized protein</fullName>
    </submittedName>
</protein>
<dbReference type="Proteomes" id="UP001163798">
    <property type="component" value="Unassembled WGS sequence"/>
</dbReference>
<organism evidence="3 4">
    <name type="scientific">Lentinula aff. detonsa</name>
    <dbReference type="NCBI Taxonomy" id="2804958"/>
    <lineage>
        <taxon>Eukaryota</taxon>
        <taxon>Fungi</taxon>
        <taxon>Dikarya</taxon>
        <taxon>Basidiomycota</taxon>
        <taxon>Agaricomycotina</taxon>
        <taxon>Agaricomycetes</taxon>
        <taxon>Agaricomycetidae</taxon>
        <taxon>Agaricales</taxon>
        <taxon>Marasmiineae</taxon>
        <taxon>Omphalotaceae</taxon>
        <taxon>Lentinula</taxon>
    </lineage>
</organism>
<evidence type="ECO:0000256" key="2">
    <source>
        <dbReference type="SAM" id="MobiDB-lite"/>
    </source>
</evidence>
<evidence type="ECO:0000313" key="3">
    <source>
        <dbReference type="EMBL" id="KAJ3784323.1"/>
    </source>
</evidence>
<sequence length="356" mass="39588">MKIINPTKNQSKMTEQDHSRALTRLRIPLDPPPPWPRPPASKSSLATGTTPRSSEAASSASSAALFTTSSLDTTSTNLTSIMSCATQLSPGTKPEDIFTKPAQSKTDMVSPELQAHAQLLRQTRQMVEAIRRTCDILEKSTNFAAAAGPAIKVNEELRKLQRSLQEQKEVYEAQLQPLEEKLSLQLQEAIRGDFRDRALSLVKKRVREEIVDSINKELHLQIPLELHDQTAKHQSQMLEVSNSIHNSEARARNTTVRTANEHIHQLWLPSVKKAHSKFPPTVRALAEKSAEDVDLLLGAYNITMHHHSDKEPSAELTEKMNHFLNFIGVRLRVVPTPSTGKEGKKSSSTLVISACQ</sequence>
<feature type="compositionally biased region" description="Low complexity" evidence="2">
    <location>
        <begin position="49"/>
        <end position="64"/>
    </location>
</feature>
<dbReference type="AlphaFoldDB" id="A0AA38NL87"/>
<keyword evidence="4" id="KW-1185">Reference proteome</keyword>
<feature type="region of interest" description="Disordered" evidence="2">
    <location>
        <begin position="336"/>
        <end position="356"/>
    </location>
</feature>
<proteinExistence type="predicted"/>